<dbReference type="SUPFAM" id="SSF49265">
    <property type="entry name" value="Fibronectin type III"/>
    <property type="match status" value="1"/>
</dbReference>
<keyword evidence="4 8" id="KW-0732">Signal</keyword>
<evidence type="ECO:0000256" key="7">
    <source>
        <dbReference type="ARBA" id="ARBA00023049"/>
    </source>
</evidence>
<dbReference type="PRINTS" id="PR00730">
    <property type="entry name" value="THERMOLYSIN"/>
</dbReference>
<protein>
    <submittedName>
        <fullName evidence="10">M4 family metallopeptidase</fullName>
    </submittedName>
</protein>
<dbReference type="Pfam" id="PF18962">
    <property type="entry name" value="Por_Secre_tail"/>
    <property type="match status" value="1"/>
</dbReference>
<keyword evidence="3" id="KW-0479">Metal-binding</keyword>
<dbReference type="InterPro" id="IPR011096">
    <property type="entry name" value="FTP_domain"/>
</dbReference>
<dbReference type="InterPro" id="IPR001570">
    <property type="entry name" value="Peptidase_M4_C_domain"/>
</dbReference>
<dbReference type="RefSeq" id="WP_279449806.1">
    <property type="nucleotide sequence ID" value="NZ_CP122379.1"/>
</dbReference>
<dbReference type="Gene3D" id="2.60.40.10">
    <property type="entry name" value="Immunoglobulins"/>
    <property type="match status" value="1"/>
</dbReference>
<comment type="similarity">
    <text evidence="1">Belongs to the peptidase M4 family.</text>
</comment>
<dbReference type="InterPro" id="IPR045474">
    <property type="entry name" value="GEVED"/>
</dbReference>
<gene>
    <name evidence="10" type="ORF">QCQ61_05680</name>
</gene>
<keyword evidence="7" id="KW-0482">Metalloprotease</keyword>
<evidence type="ECO:0000256" key="5">
    <source>
        <dbReference type="ARBA" id="ARBA00022801"/>
    </source>
</evidence>
<dbReference type="Pfam" id="PF07504">
    <property type="entry name" value="FTP"/>
    <property type="match status" value="1"/>
</dbReference>
<keyword evidence="11" id="KW-1185">Reference proteome</keyword>
<feature type="signal peptide" evidence="8">
    <location>
        <begin position="1"/>
        <end position="24"/>
    </location>
</feature>
<dbReference type="InterPro" id="IPR003961">
    <property type="entry name" value="FN3_dom"/>
</dbReference>
<dbReference type="InterPro" id="IPR013783">
    <property type="entry name" value="Ig-like_fold"/>
</dbReference>
<evidence type="ECO:0000256" key="4">
    <source>
        <dbReference type="ARBA" id="ARBA00022729"/>
    </source>
</evidence>
<dbReference type="Gene3D" id="1.10.390.10">
    <property type="entry name" value="Neutral Protease Domain 2"/>
    <property type="match status" value="1"/>
</dbReference>
<organism evidence="10 11">
    <name type="scientific">Aequorivita marisscotiae</name>
    <dbReference type="NCBI Taxonomy" id="3040348"/>
    <lineage>
        <taxon>Bacteria</taxon>
        <taxon>Pseudomonadati</taxon>
        <taxon>Bacteroidota</taxon>
        <taxon>Flavobacteriia</taxon>
        <taxon>Flavobacteriales</taxon>
        <taxon>Flavobacteriaceae</taxon>
        <taxon>Aequorivita</taxon>
    </lineage>
</organism>
<dbReference type="Pfam" id="PF00041">
    <property type="entry name" value="fn3"/>
    <property type="match status" value="1"/>
</dbReference>
<name>A0ABY8KW88_9FLAO</name>
<dbReference type="Gene3D" id="3.10.450.490">
    <property type="match status" value="1"/>
</dbReference>
<evidence type="ECO:0000313" key="11">
    <source>
        <dbReference type="Proteomes" id="UP001238523"/>
    </source>
</evidence>
<keyword evidence="2" id="KW-0645">Protease</keyword>
<evidence type="ECO:0000256" key="6">
    <source>
        <dbReference type="ARBA" id="ARBA00022833"/>
    </source>
</evidence>
<dbReference type="InterPro" id="IPR026444">
    <property type="entry name" value="Secre_tail"/>
</dbReference>
<dbReference type="InterPro" id="IPR050728">
    <property type="entry name" value="Zinc_Metalloprotease_M4"/>
</dbReference>
<dbReference type="Proteomes" id="UP001238523">
    <property type="component" value="Chromosome"/>
</dbReference>
<keyword evidence="5" id="KW-0378">Hydrolase</keyword>
<dbReference type="Pfam" id="PF01447">
    <property type="entry name" value="Peptidase_M4"/>
    <property type="match status" value="1"/>
</dbReference>
<evidence type="ECO:0000259" key="9">
    <source>
        <dbReference type="PROSITE" id="PS50853"/>
    </source>
</evidence>
<dbReference type="InterPro" id="IPR027268">
    <property type="entry name" value="Peptidase_M4/M1_CTD_sf"/>
</dbReference>
<evidence type="ECO:0000256" key="1">
    <source>
        <dbReference type="ARBA" id="ARBA00009388"/>
    </source>
</evidence>
<evidence type="ECO:0000256" key="2">
    <source>
        <dbReference type="ARBA" id="ARBA00022670"/>
    </source>
</evidence>
<dbReference type="PANTHER" id="PTHR33794:SF1">
    <property type="entry name" value="BACILLOLYSIN"/>
    <property type="match status" value="1"/>
</dbReference>
<dbReference type="InterPro" id="IPR023612">
    <property type="entry name" value="Peptidase_M4"/>
</dbReference>
<keyword evidence="6" id="KW-0862">Zinc</keyword>
<dbReference type="CDD" id="cd09597">
    <property type="entry name" value="M4_TLP"/>
    <property type="match status" value="1"/>
</dbReference>
<dbReference type="Gene3D" id="3.10.170.10">
    <property type="match status" value="1"/>
</dbReference>
<evidence type="ECO:0000313" key="10">
    <source>
        <dbReference type="EMBL" id="WGF93679.1"/>
    </source>
</evidence>
<dbReference type="InterPro" id="IPR036116">
    <property type="entry name" value="FN3_sf"/>
</dbReference>
<reference evidence="10 11" key="1">
    <citation type="submission" date="2023-04" db="EMBL/GenBank/DDBJ databases">
        <title>Taxonomic identification of the Arctic strain Aequorivita sp. nov. and transcriptomic analysis in response to temperature stress.</title>
        <authorList>
            <person name="Liu W."/>
            <person name="Cong B."/>
            <person name="Lin J."/>
        </authorList>
    </citation>
    <scope>NUCLEOTIDE SEQUENCE [LARGE SCALE GENOMIC DNA]</scope>
    <source>
        <strain evidence="10 11">Ant34-E75</strain>
    </source>
</reference>
<dbReference type="InterPro" id="IPR013856">
    <property type="entry name" value="Peptidase_M4_domain"/>
</dbReference>
<dbReference type="NCBIfam" id="TIGR04183">
    <property type="entry name" value="Por_Secre_tail"/>
    <property type="match status" value="1"/>
</dbReference>
<dbReference type="CDD" id="cd00063">
    <property type="entry name" value="FN3"/>
    <property type="match status" value="1"/>
</dbReference>
<dbReference type="PROSITE" id="PS50853">
    <property type="entry name" value="FN3"/>
    <property type="match status" value="1"/>
</dbReference>
<evidence type="ECO:0000256" key="8">
    <source>
        <dbReference type="SAM" id="SignalP"/>
    </source>
</evidence>
<dbReference type="SMART" id="SM00060">
    <property type="entry name" value="FN3"/>
    <property type="match status" value="1"/>
</dbReference>
<dbReference type="Pfam" id="PF02868">
    <property type="entry name" value="Peptidase_M4_C"/>
    <property type="match status" value="1"/>
</dbReference>
<proteinExistence type="inferred from homology"/>
<feature type="chain" id="PRO_5046998721" evidence="8">
    <location>
        <begin position="25"/>
        <end position="1014"/>
    </location>
</feature>
<dbReference type="Pfam" id="PF20009">
    <property type="entry name" value="GEVED"/>
    <property type="match status" value="2"/>
</dbReference>
<accession>A0ABY8KW88</accession>
<sequence length="1014" mass="109186">MKKINKFVLFFSLLIFGFSAVVSAQNKDREKKNNTSSQSLVVFDASQSYSLQNATQIFKEVFNPSGPTSFTSLKQEIDPLGFTHKKMQQYYNGIKVEFATITLNSKNGTVQTLNSSYAPIAEDFSTTPTISKSQAFNNATAHVGAIKYMWQNPNEAAMANYQKPLGELVIFPAIKNISETNRLAYKFDIYATAPLYRADVYIDATTGQFIMENKKIHHANVPATGTSLYNGNVSFTADNASGPYRLRQTADGGGIQTFDMNNGTNYNNAVDVTSSSTNFTSNPTGVQAHFGAERTHKYFSQKHGRNSYNNAGAIIKSYVSYSTNYVNAFWDGSRMTYGDGDGVNYGPLVSLDICGHEITHGVTEYSANLVYSYQSGALNESFSDIFGESIEKFASGTNDWLMGDDIGAGGSGGALRSMSNPNAYGDPDTYQGTNWYSGSGDNGGVHINSGVQNFWFYVLSVGKSGTNDKGNSYNVTGIGMDKAAAIAYRNLTVYLNSNSQYSDARNGAIQAARDLYGADSPEEIATTNAWYAVGVGAAYGGGGGSDYCASQGNNVNDEYISRVQLNTIDNASGAQFYSDFTSISTSLNEGSTYTITVTPTWTGTVYNEGYAVWIDYNGDSDFGDAGELVWSKAASKNTPNSGTFTVPSGTVGGETRMRVSMKYNGIPTSCETFSYGEVEDYTINLGGAGPDTQAPTAPSSLAASNVTQTTLSLSWNASTDNVAVTGYDVFEGSTNLGSVTGTSANITGLSPSTGYSFKVRAHDAAGNNSGFSNTVNVTTLSNSVTYCTSQGNNTNDEYIDRIQLGSINNYSGNNGGYADFTSMSTTLSKGSSNTITITPRWTGRKYREAYRVWIDYNQDGDFNDSGEQVYSRSRTTSTSISGSFTVPSSALSGATRMRVSMKYNAYPSSCETFSYGEVEDYTVIISNSVNQGITGDTGFNSSEISIYPNPAKHTLNISLVNSVGTDYVIYNVIGQVVGKGAFTPSLDISTLQSGVYIMEVNTNFNKLMKRFVKE</sequence>
<feature type="domain" description="Fibronectin type-III" evidence="9">
    <location>
        <begin position="697"/>
        <end position="782"/>
    </location>
</feature>
<dbReference type="EMBL" id="CP122379">
    <property type="protein sequence ID" value="WGF93679.1"/>
    <property type="molecule type" value="Genomic_DNA"/>
</dbReference>
<dbReference type="SUPFAM" id="SSF55486">
    <property type="entry name" value="Metalloproteases ('zincins'), catalytic domain"/>
    <property type="match status" value="1"/>
</dbReference>
<dbReference type="PANTHER" id="PTHR33794">
    <property type="entry name" value="BACILLOLYSIN"/>
    <property type="match status" value="1"/>
</dbReference>
<evidence type="ECO:0000256" key="3">
    <source>
        <dbReference type="ARBA" id="ARBA00022723"/>
    </source>
</evidence>